<feature type="domain" description="FAD-binding" evidence="6">
    <location>
        <begin position="295"/>
        <end position="374"/>
    </location>
</feature>
<keyword evidence="3" id="KW-0274">FAD</keyword>
<keyword evidence="8" id="KW-1185">Reference proteome</keyword>
<dbReference type="EMBL" id="JAAAIP010000241">
    <property type="protein sequence ID" value="KAG0321527.1"/>
    <property type="molecule type" value="Genomic_DNA"/>
</dbReference>
<dbReference type="OrthoDB" id="655030at2759"/>
<gene>
    <name evidence="7" type="ORF">BGZ99_003879</name>
</gene>
<feature type="transmembrane region" description="Helical" evidence="5">
    <location>
        <begin position="7"/>
        <end position="28"/>
    </location>
</feature>
<dbReference type="Proteomes" id="UP000738325">
    <property type="component" value="Unassembled WGS sequence"/>
</dbReference>
<evidence type="ECO:0000256" key="4">
    <source>
        <dbReference type="ARBA" id="ARBA00023002"/>
    </source>
</evidence>
<dbReference type="GO" id="GO:0004497">
    <property type="term" value="F:monooxygenase activity"/>
    <property type="evidence" value="ECO:0007669"/>
    <property type="project" value="InterPro"/>
</dbReference>
<evidence type="ECO:0000256" key="3">
    <source>
        <dbReference type="ARBA" id="ARBA00022827"/>
    </source>
</evidence>
<dbReference type="AlphaFoldDB" id="A0A9P6UVI4"/>
<evidence type="ECO:0000259" key="6">
    <source>
        <dbReference type="Pfam" id="PF01494"/>
    </source>
</evidence>
<organism evidence="7 8">
    <name type="scientific">Dissophora globulifera</name>
    <dbReference type="NCBI Taxonomy" id="979702"/>
    <lineage>
        <taxon>Eukaryota</taxon>
        <taxon>Fungi</taxon>
        <taxon>Fungi incertae sedis</taxon>
        <taxon>Mucoromycota</taxon>
        <taxon>Mortierellomycotina</taxon>
        <taxon>Mortierellomycetes</taxon>
        <taxon>Mortierellales</taxon>
        <taxon>Mortierellaceae</taxon>
        <taxon>Dissophora</taxon>
    </lineage>
</organism>
<evidence type="ECO:0000256" key="1">
    <source>
        <dbReference type="ARBA" id="ARBA00007992"/>
    </source>
</evidence>
<sequence>MAPGIKVIIVGGGIGGLALAIMLEAAHIDYFVLERSSALRAMGGSIALNACSLRLLEQLGLWQDIQKIAKPIGAFHLRNDDLSFTGTIDFTFGETHYGYYGYVMTRPALFELLKSRVPSTKVLLQKTVVDMVEDDYGVVCWCSDGTEHRGDILVGADGAYSTVRENMYSRLKMQNRLPPGDDRCLKPTHICVLGVSEVLDPNVFPAVRDKFSTFELMLSQSRHCSVWLSPIEGNRISWCYGSKVDAESPSLANNGNWEKTPSKTERLLDDVYGLPTAYGCKVGDIINSTPKDLVSSVLLEEKFFETWHSKRVVLLGDACHKILPFAGQGAVHAMLDGVCLVNLLYELQGASTSEVEMLFQAYHKERSGSARKAVIGSRLFGQFVIAEGRLAHWVRRIALSVLPHCFTRALTDRVMRDRPQLSFLPQIEDRGAAKAWYC</sequence>
<comment type="similarity">
    <text evidence="1">Belongs to the paxM FAD-dependent monooxygenase family.</text>
</comment>
<evidence type="ECO:0000313" key="8">
    <source>
        <dbReference type="Proteomes" id="UP000738325"/>
    </source>
</evidence>
<evidence type="ECO:0000256" key="5">
    <source>
        <dbReference type="SAM" id="Phobius"/>
    </source>
</evidence>
<protein>
    <recommendedName>
        <fullName evidence="6">FAD-binding domain-containing protein</fullName>
    </recommendedName>
</protein>
<dbReference type="GO" id="GO:0071949">
    <property type="term" value="F:FAD binding"/>
    <property type="evidence" value="ECO:0007669"/>
    <property type="project" value="InterPro"/>
</dbReference>
<dbReference type="Pfam" id="PF01494">
    <property type="entry name" value="FAD_binding_3"/>
    <property type="match status" value="2"/>
</dbReference>
<name>A0A9P6UVI4_9FUNG</name>
<evidence type="ECO:0000256" key="2">
    <source>
        <dbReference type="ARBA" id="ARBA00022630"/>
    </source>
</evidence>
<dbReference type="InterPro" id="IPR036188">
    <property type="entry name" value="FAD/NAD-bd_sf"/>
</dbReference>
<evidence type="ECO:0000313" key="7">
    <source>
        <dbReference type="EMBL" id="KAG0321527.1"/>
    </source>
</evidence>
<dbReference type="PANTHER" id="PTHR47356:SF2">
    <property type="entry name" value="FAD-BINDING DOMAIN-CONTAINING PROTEIN-RELATED"/>
    <property type="match status" value="1"/>
</dbReference>
<keyword evidence="5" id="KW-0472">Membrane</keyword>
<dbReference type="PRINTS" id="PR00420">
    <property type="entry name" value="RNGMNOXGNASE"/>
</dbReference>
<keyword evidence="5" id="KW-0812">Transmembrane</keyword>
<proteinExistence type="inferred from homology"/>
<feature type="domain" description="FAD-binding" evidence="6">
    <location>
        <begin position="6"/>
        <end position="171"/>
    </location>
</feature>
<dbReference type="InterPro" id="IPR050562">
    <property type="entry name" value="FAD_mOase_fung"/>
</dbReference>
<dbReference type="SUPFAM" id="SSF51905">
    <property type="entry name" value="FAD/NAD(P)-binding domain"/>
    <property type="match status" value="1"/>
</dbReference>
<dbReference type="Gene3D" id="3.50.50.60">
    <property type="entry name" value="FAD/NAD(P)-binding domain"/>
    <property type="match status" value="1"/>
</dbReference>
<dbReference type="InterPro" id="IPR002938">
    <property type="entry name" value="FAD-bd"/>
</dbReference>
<dbReference type="PANTHER" id="PTHR47356">
    <property type="entry name" value="FAD-DEPENDENT MONOOXYGENASE ASQG-RELATED"/>
    <property type="match status" value="1"/>
</dbReference>
<keyword evidence="2" id="KW-0285">Flavoprotein</keyword>
<accession>A0A9P6UVI4</accession>
<keyword evidence="5" id="KW-1133">Transmembrane helix</keyword>
<reference evidence="7" key="1">
    <citation type="journal article" date="2020" name="Fungal Divers.">
        <title>Resolving the Mortierellaceae phylogeny through synthesis of multi-gene phylogenetics and phylogenomics.</title>
        <authorList>
            <person name="Vandepol N."/>
            <person name="Liber J."/>
            <person name="Desiro A."/>
            <person name="Na H."/>
            <person name="Kennedy M."/>
            <person name="Barry K."/>
            <person name="Grigoriev I.V."/>
            <person name="Miller A.N."/>
            <person name="O'Donnell K."/>
            <person name="Stajich J.E."/>
            <person name="Bonito G."/>
        </authorList>
    </citation>
    <scope>NUCLEOTIDE SEQUENCE</scope>
    <source>
        <strain evidence="7">REB-010B</strain>
    </source>
</reference>
<comment type="caution">
    <text evidence="7">The sequence shown here is derived from an EMBL/GenBank/DDBJ whole genome shotgun (WGS) entry which is preliminary data.</text>
</comment>
<keyword evidence="4" id="KW-0560">Oxidoreductase</keyword>